<name>A0A1M7QKE5_9PSED</name>
<feature type="domain" description="FAD linked oxidase N-terminal" evidence="4">
    <location>
        <begin position="49"/>
        <end position="84"/>
    </location>
</feature>
<evidence type="ECO:0000256" key="2">
    <source>
        <dbReference type="ARBA" id="ARBA00022827"/>
    </source>
</evidence>
<dbReference type="EMBL" id="FRDA01000032">
    <property type="protein sequence ID" value="SHN31401.1"/>
    <property type="molecule type" value="Genomic_DNA"/>
</dbReference>
<organism evidence="5 6">
    <name type="scientific">Pseudomonas asturiensis</name>
    <dbReference type="NCBI Taxonomy" id="1190415"/>
    <lineage>
        <taxon>Bacteria</taxon>
        <taxon>Pseudomonadati</taxon>
        <taxon>Pseudomonadota</taxon>
        <taxon>Gammaproteobacteria</taxon>
        <taxon>Pseudomonadales</taxon>
        <taxon>Pseudomonadaceae</taxon>
        <taxon>Pseudomonas</taxon>
    </lineage>
</organism>
<dbReference type="InterPro" id="IPR006094">
    <property type="entry name" value="Oxid_FAD_bind_N"/>
</dbReference>
<proteinExistence type="predicted"/>
<dbReference type="InterPro" id="IPR036318">
    <property type="entry name" value="FAD-bd_PCMH-like_sf"/>
</dbReference>
<dbReference type="SUPFAM" id="SSF56176">
    <property type="entry name" value="FAD-binding/transporter-associated domain-like"/>
    <property type="match status" value="1"/>
</dbReference>
<keyword evidence="2" id="KW-0274">FAD</keyword>
<dbReference type="GO" id="GO:0022904">
    <property type="term" value="P:respiratory electron transport chain"/>
    <property type="evidence" value="ECO:0007669"/>
    <property type="project" value="TreeGrafter"/>
</dbReference>
<reference evidence="5 6" key="1">
    <citation type="submission" date="2016-11" db="EMBL/GenBank/DDBJ databases">
        <authorList>
            <person name="Jaros S."/>
            <person name="Januszkiewicz K."/>
            <person name="Wedrychowicz H."/>
        </authorList>
    </citation>
    <scope>NUCLEOTIDE SEQUENCE [LARGE SCALE GENOMIC DNA]</scope>
    <source>
        <strain evidence="5 6">LMG 26898</strain>
    </source>
</reference>
<dbReference type="Proteomes" id="UP000183983">
    <property type="component" value="Unassembled WGS sequence"/>
</dbReference>
<dbReference type="InterPro" id="IPR016167">
    <property type="entry name" value="FAD-bd_PCMH_sub1"/>
</dbReference>
<dbReference type="GO" id="GO:0050660">
    <property type="term" value="F:flavin adenine dinucleotide binding"/>
    <property type="evidence" value="ECO:0007669"/>
    <property type="project" value="InterPro"/>
</dbReference>
<dbReference type="Pfam" id="PF01565">
    <property type="entry name" value="FAD_binding_4"/>
    <property type="match status" value="1"/>
</dbReference>
<accession>A0A1M7QKE5</accession>
<dbReference type="PANTHER" id="PTHR43716:SF1">
    <property type="entry name" value="D-2-HYDROXYGLUTARATE DEHYDROGENASE, MITOCHONDRIAL"/>
    <property type="match status" value="1"/>
</dbReference>
<dbReference type="InterPro" id="IPR051264">
    <property type="entry name" value="FAD-oxidored/transferase_4"/>
</dbReference>
<evidence type="ECO:0000259" key="4">
    <source>
        <dbReference type="Pfam" id="PF01565"/>
    </source>
</evidence>
<evidence type="ECO:0000313" key="5">
    <source>
        <dbReference type="EMBL" id="SHN31401.1"/>
    </source>
</evidence>
<comment type="cofactor">
    <cofactor evidence="1">
        <name>FAD</name>
        <dbReference type="ChEBI" id="CHEBI:57692"/>
    </cofactor>
</comment>
<protein>
    <submittedName>
        <fullName evidence="5">FAD binding domain-containing protein</fullName>
    </submittedName>
</protein>
<evidence type="ECO:0000256" key="3">
    <source>
        <dbReference type="ARBA" id="ARBA00023002"/>
    </source>
</evidence>
<dbReference type="PANTHER" id="PTHR43716">
    <property type="entry name" value="D-2-HYDROXYGLUTARATE DEHYDROGENASE, MITOCHONDRIAL"/>
    <property type="match status" value="1"/>
</dbReference>
<keyword evidence="3" id="KW-0560">Oxidoreductase</keyword>
<gene>
    <name evidence="5" type="ORF">SAMN05216593_1323</name>
</gene>
<keyword evidence="2" id="KW-0285">Flavoprotein</keyword>
<sequence>MNCSRVESMTHPALIDELKTLVDPGKVLTDEGSLQTYGKDWTKQFTPAPLAIAFPKTIEQVQAIVRWANERHVALVPSGGRTGLPQPLWLPMARWWFRSTT</sequence>
<dbReference type="GO" id="GO:0016491">
    <property type="term" value="F:oxidoreductase activity"/>
    <property type="evidence" value="ECO:0007669"/>
    <property type="project" value="UniProtKB-KW"/>
</dbReference>
<evidence type="ECO:0000313" key="6">
    <source>
        <dbReference type="Proteomes" id="UP000183983"/>
    </source>
</evidence>
<evidence type="ECO:0000256" key="1">
    <source>
        <dbReference type="ARBA" id="ARBA00001974"/>
    </source>
</evidence>
<dbReference type="Gene3D" id="3.30.43.10">
    <property type="entry name" value="Uridine Diphospho-n-acetylenolpyruvylglucosamine Reductase, domain 2"/>
    <property type="match status" value="1"/>
</dbReference>
<dbReference type="STRING" id="1190415.SAMN05216593_1323"/>
<dbReference type="AlphaFoldDB" id="A0A1M7QKE5"/>